<keyword evidence="3" id="KW-1185">Reference proteome</keyword>
<reference evidence="2 3" key="1">
    <citation type="submission" date="2020-09" db="EMBL/GenBank/DDBJ databases">
        <title>Novel species of Mucilaginibacter isolated from a glacier on the Tibetan Plateau.</title>
        <authorList>
            <person name="Liu Q."/>
            <person name="Xin Y.-H."/>
        </authorList>
    </citation>
    <scope>NUCLEOTIDE SEQUENCE [LARGE SCALE GENOMIC DNA]</scope>
    <source>
        <strain evidence="2 3">ZT4R22</strain>
    </source>
</reference>
<protein>
    <submittedName>
        <fullName evidence="2">Uncharacterized protein</fullName>
    </submittedName>
</protein>
<keyword evidence="1" id="KW-1133">Transmembrane helix</keyword>
<feature type="transmembrane region" description="Helical" evidence="1">
    <location>
        <begin position="91"/>
        <end position="111"/>
    </location>
</feature>
<name>A0ABR7WXK3_9SPHI</name>
<feature type="transmembrane region" description="Helical" evidence="1">
    <location>
        <begin position="123"/>
        <end position="145"/>
    </location>
</feature>
<feature type="transmembrane region" description="Helical" evidence="1">
    <location>
        <begin position="36"/>
        <end position="52"/>
    </location>
</feature>
<keyword evidence="1" id="KW-0472">Membrane</keyword>
<dbReference type="EMBL" id="JACWMY010000016">
    <property type="protein sequence ID" value="MBD1367021.1"/>
    <property type="molecule type" value="Genomic_DNA"/>
</dbReference>
<feature type="transmembrane region" description="Helical" evidence="1">
    <location>
        <begin position="12"/>
        <end position="30"/>
    </location>
</feature>
<dbReference type="RefSeq" id="WP_191191657.1">
    <property type="nucleotide sequence ID" value="NZ_JACWMY010000016.1"/>
</dbReference>
<dbReference type="Proteomes" id="UP000606600">
    <property type="component" value="Unassembled WGS sequence"/>
</dbReference>
<sequence length="168" mass="19461">MNIELTILFFKKRYKGLLFCLALFAALYAFDKSKDYMPLLIVFILNYGREYYGFMRIEKLIRATGQTAEQLANTSFLNNWQEIRARGFRRYCLIEGGLAKGAILGIFIGFFSEIAGITNRLPLLNNSFILIVVMYGIGITVGFALHRSYWIGNERRFKQLTQFEHIIS</sequence>
<evidence type="ECO:0000313" key="2">
    <source>
        <dbReference type="EMBL" id="MBD1367021.1"/>
    </source>
</evidence>
<accession>A0ABR7WXK3</accession>
<evidence type="ECO:0000256" key="1">
    <source>
        <dbReference type="SAM" id="Phobius"/>
    </source>
</evidence>
<gene>
    <name evidence="2" type="ORF">IDJ77_24635</name>
</gene>
<proteinExistence type="predicted"/>
<keyword evidence="1" id="KW-0812">Transmembrane</keyword>
<organism evidence="2 3">
    <name type="scientific">Mucilaginibacter pankratovii</name>
    <dbReference type="NCBI Taxonomy" id="2772110"/>
    <lineage>
        <taxon>Bacteria</taxon>
        <taxon>Pseudomonadati</taxon>
        <taxon>Bacteroidota</taxon>
        <taxon>Sphingobacteriia</taxon>
        <taxon>Sphingobacteriales</taxon>
        <taxon>Sphingobacteriaceae</taxon>
        <taxon>Mucilaginibacter</taxon>
    </lineage>
</organism>
<comment type="caution">
    <text evidence="2">The sequence shown here is derived from an EMBL/GenBank/DDBJ whole genome shotgun (WGS) entry which is preliminary data.</text>
</comment>
<evidence type="ECO:0000313" key="3">
    <source>
        <dbReference type="Proteomes" id="UP000606600"/>
    </source>
</evidence>